<evidence type="ECO:0000313" key="2">
    <source>
        <dbReference type="EMBL" id="CAK82397.1"/>
    </source>
</evidence>
<evidence type="ECO:0000313" key="3">
    <source>
        <dbReference type="Proteomes" id="UP000000600"/>
    </source>
</evidence>
<dbReference type="GeneID" id="5035579"/>
<proteinExistence type="predicted"/>
<feature type="region of interest" description="Disordered" evidence="1">
    <location>
        <begin position="34"/>
        <end position="71"/>
    </location>
</feature>
<dbReference type="AlphaFoldDB" id="A0DH80"/>
<sequence length="119" mass="13574">MGNSAAKLNRKFDHWISKAHNFIFKASQGKDPQLVIDHNSQGHPVDQNIEQHQNQGDQQQEAQSIDDNLNENNYESLILTSSITKDESNSDKRKASYQLVSESESKRVCVNQDYVIIDE</sequence>
<keyword evidence="3" id="KW-1185">Reference proteome</keyword>
<accession>A0DH80</accession>
<evidence type="ECO:0000256" key="1">
    <source>
        <dbReference type="SAM" id="MobiDB-lite"/>
    </source>
</evidence>
<dbReference type="EMBL" id="CT868430">
    <property type="protein sequence ID" value="CAK82397.1"/>
    <property type="molecule type" value="Genomic_DNA"/>
</dbReference>
<gene>
    <name evidence="2" type="ORF">GSPATT00016783001</name>
</gene>
<organism evidence="2 3">
    <name type="scientific">Paramecium tetraurelia</name>
    <dbReference type="NCBI Taxonomy" id="5888"/>
    <lineage>
        <taxon>Eukaryota</taxon>
        <taxon>Sar</taxon>
        <taxon>Alveolata</taxon>
        <taxon>Ciliophora</taxon>
        <taxon>Intramacronucleata</taxon>
        <taxon>Oligohymenophorea</taxon>
        <taxon>Peniculida</taxon>
        <taxon>Parameciidae</taxon>
        <taxon>Paramecium</taxon>
    </lineage>
</organism>
<reference evidence="2 3" key="1">
    <citation type="journal article" date="2006" name="Nature">
        <title>Global trends of whole-genome duplications revealed by the ciliate Paramecium tetraurelia.</title>
        <authorList>
            <consortium name="Genoscope"/>
            <person name="Aury J.-M."/>
            <person name="Jaillon O."/>
            <person name="Duret L."/>
            <person name="Noel B."/>
            <person name="Jubin C."/>
            <person name="Porcel B.M."/>
            <person name="Segurens B."/>
            <person name="Daubin V."/>
            <person name="Anthouard V."/>
            <person name="Aiach N."/>
            <person name="Arnaiz O."/>
            <person name="Billaut A."/>
            <person name="Beisson J."/>
            <person name="Blanc I."/>
            <person name="Bouhouche K."/>
            <person name="Camara F."/>
            <person name="Duharcourt S."/>
            <person name="Guigo R."/>
            <person name="Gogendeau D."/>
            <person name="Katinka M."/>
            <person name="Keller A.-M."/>
            <person name="Kissmehl R."/>
            <person name="Klotz C."/>
            <person name="Koll F."/>
            <person name="Le Moue A."/>
            <person name="Lepere C."/>
            <person name="Malinsky S."/>
            <person name="Nowacki M."/>
            <person name="Nowak J.K."/>
            <person name="Plattner H."/>
            <person name="Poulain J."/>
            <person name="Ruiz F."/>
            <person name="Serrano V."/>
            <person name="Zagulski M."/>
            <person name="Dessen P."/>
            <person name="Betermier M."/>
            <person name="Weissenbach J."/>
            <person name="Scarpelli C."/>
            <person name="Schachter V."/>
            <person name="Sperling L."/>
            <person name="Meyer E."/>
            <person name="Cohen J."/>
            <person name="Wincker P."/>
        </authorList>
    </citation>
    <scope>NUCLEOTIDE SEQUENCE [LARGE SCALE GENOMIC DNA]</scope>
    <source>
        <strain evidence="2 3">Stock d4-2</strain>
    </source>
</reference>
<dbReference type="OMA" id="WISKAHN"/>
<dbReference type="Proteomes" id="UP000000600">
    <property type="component" value="Unassembled WGS sequence"/>
</dbReference>
<dbReference type="HOGENOM" id="CLU_2054239_0_0_1"/>
<dbReference type="RefSeq" id="XP_001449794.1">
    <property type="nucleotide sequence ID" value="XM_001449757.1"/>
</dbReference>
<name>A0DH80_PARTE</name>
<feature type="compositionally biased region" description="Low complexity" evidence="1">
    <location>
        <begin position="47"/>
        <end position="63"/>
    </location>
</feature>
<dbReference type="InParanoid" id="A0DH80"/>
<dbReference type="OrthoDB" id="10360042at2759"/>
<dbReference type="KEGG" id="ptm:GSPATT00016783001"/>
<protein>
    <submittedName>
        <fullName evidence="2">Uncharacterized protein</fullName>
    </submittedName>
</protein>